<evidence type="ECO:0000259" key="2">
    <source>
        <dbReference type="PROSITE" id="PS50279"/>
    </source>
</evidence>
<feature type="domain" description="BPTI/Kunitz inhibitor" evidence="2">
    <location>
        <begin position="26"/>
        <end position="75"/>
    </location>
</feature>
<dbReference type="GO" id="GO:0004867">
    <property type="term" value="F:serine-type endopeptidase inhibitor activity"/>
    <property type="evidence" value="ECO:0007669"/>
    <property type="project" value="InterPro"/>
</dbReference>
<sequence length="93" mass="10115">MKATTVVLCFLAAAVCVTALLPEKICRAPHAVASCDGPIKYMWYFDDGSNKCVRYEGCGTGYNDFGSQQCCRDSCPYGEHKPKRSGPSSPTRP</sequence>
<organism evidence="3">
    <name type="scientific">Ixodes ricinus</name>
    <name type="common">Common tick</name>
    <name type="synonym">Acarus ricinus</name>
    <dbReference type="NCBI Taxonomy" id="34613"/>
    <lineage>
        <taxon>Eukaryota</taxon>
        <taxon>Metazoa</taxon>
        <taxon>Ecdysozoa</taxon>
        <taxon>Arthropoda</taxon>
        <taxon>Chelicerata</taxon>
        <taxon>Arachnida</taxon>
        <taxon>Acari</taxon>
        <taxon>Parasitiformes</taxon>
        <taxon>Ixodida</taxon>
        <taxon>Ixodoidea</taxon>
        <taxon>Ixodidae</taxon>
        <taxon>Ixodinae</taxon>
        <taxon>Ixodes</taxon>
    </lineage>
</organism>
<protein>
    <submittedName>
        <fullName evidence="3">Putative secreted protein</fullName>
    </submittedName>
</protein>
<dbReference type="AlphaFoldDB" id="V5HJM0"/>
<feature type="chain" id="PRO_5004736045" evidence="1">
    <location>
        <begin position="20"/>
        <end position="93"/>
    </location>
</feature>
<accession>V5HJM0</accession>
<dbReference type="SMART" id="SM00131">
    <property type="entry name" value="KU"/>
    <property type="match status" value="1"/>
</dbReference>
<dbReference type="Gene3D" id="4.10.410.10">
    <property type="entry name" value="Pancreatic trypsin inhibitor Kunitz domain"/>
    <property type="match status" value="1"/>
</dbReference>
<dbReference type="EMBL" id="GANP01010775">
    <property type="protein sequence ID" value="JAB73693.1"/>
    <property type="molecule type" value="mRNA"/>
</dbReference>
<name>V5HJM0_IXORI</name>
<reference evidence="3" key="1">
    <citation type="journal article" date="2015" name="Sci. Rep.">
        <title>Tissue- and time-dependent transcription in Ixodes ricinus salivary glands and midguts when blood feeding on the vertebrate host.</title>
        <authorList>
            <person name="Kotsyfakis M."/>
            <person name="Schwarz A."/>
            <person name="Erhart J."/>
            <person name="Ribeiro J.M."/>
        </authorList>
    </citation>
    <scope>NUCLEOTIDE SEQUENCE</scope>
    <source>
        <tissue evidence="3">Salivary gland and midgut</tissue>
    </source>
</reference>
<keyword evidence="1" id="KW-0732">Signal</keyword>
<dbReference type="PROSITE" id="PS50279">
    <property type="entry name" value="BPTI_KUNITZ_2"/>
    <property type="match status" value="1"/>
</dbReference>
<feature type="signal peptide" evidence="1">
    <location>
        <begin position="1"/>
        <end position="19"/>
    </location>
</feature>
<dbReference type="InterPro" id="IPR036880">
    <property type="entry name" value="Kunitz_BPTI_sf"/>
</dbReference>
<evidence type="ECO:0000313" key="3">
    <source>
        <dbReference type="EMBL" id="JAB73693.1"/>
    </source>
</evidence>
<proteinExistence type="evidence at transcript level"/>
<dbReference type="InterPro" id="IPR002223">
    <property type="entry name" value="Kunitz_BPTI"/>
</dbReference>
<dbReference type="SUPFAM" id="SSF57362">
    <property type="entry name" value="BPTI-like"/>
    <property type="match status" value="1"/>
</dbReference>
<evidence type="ECO:0000256" key="1">
    <source>
        <dbReference type="SAM" id="SignalP"/>
    </source>
</evidence>
<dbReference type="Pfam" id="PF00014">
    <property type="entry name" value="Kunitz_BPTI"/>
    <property type="match status" value="1"/>
</dbReference>